<proteinExistence type="predicted"/>
<dbReference type="RefSeq" id="WP_308986007.1">
    <property type="nucleotide sequence ID" value="NZ_JARXIC010000026.1"/>
</dbReference>
<dbReference type="Proteomes" id="UP001243717">
    <property type="component" value="Unassembled WGS sequence"/>
</dbReference>
<protein>
    <submittedName>
        <fullName evidence="2">DUF481 domain-containing protein</fullName>
    </submittedName>
</protein>
<accession>A0ABU1AL73</accession>
<sequence length="373" mass="42154">MRNFLTSFYVLCVWAWAPLLAAPSLVILDTGEQLIGEVLPQSTSETVVLRSEILGEVQMLRSRIVSIEAKQAVTETPAVVVQRKASSDIRTRSEGKPSVKPSELKAEKPAEPKAEVLVATETRVEPLVPEAVLDGVRPVVEKFQALKAPDDWSGSIRLGVNVSQGDTKWAESYANGKLEIDPKQSPNYYRISGSYTFRETERSDGSQYRSTDKYDAEFTYRRTFWNDWFVQNALGYRADQIKGIDREAQETVGVGYHYKPSDTFNILLGGGGGIEEFDADYEDTRAGLNPLANIFQEATWKPFKRTSFVQKFNYYWNPENSEQFNYVFTAAIRVRMTDLLGLEFSYNKSFDNDVGTGSAQDDVQWRNALVVYF</sequence>
<evidence type="ECO:0000313" key="2">
    <source>
        <dbReference type="EMBL" id="MDQ8195557.1"/>
    </source>
</evidence>
<gene>
    <name evidence="2" type="ORF">QEH59_14080</name>
</gene>
<evidence type="ECO:0000313" key="3">
    <source>
        <dbReference type="Proteomes" id="UP001243717"/>
    </source>
</evidence>
<feature type="region of interest" description="Disordered" evidence="1">
    <location>
        <begin position="84"/>
        <end position="112"/>
    </location>
</feature>
<comment type="caution">
    <text evidence="2">The sequence shown here is derived from an EMBL/GenBank/DDBJ whole genome shotgun (WGS) entry which is preliminary data.</text>
</comment>
<dbReference type="Pfam" id="PF04338">
    <property type="entry name" value="DUF481"/>
    <property type="match status" value="1"/>
</dbReference>
<organism evidence="2 3">
    <name type="scientific">Thalassobacterium sedimentorum</name>
    <dbReference type="NCBI Taxonomy" id="3041258"/>
    <lineage>
        <taxon>Bacteria</taxon>
        <taxon>Pseudomonadati</taxon>
        <taxon>Verrucomicrobiota</taxon>
        <taxon>Opitutia</taxon>
        <taxon>Puniceicoccales</taxon>
        <taxon>Coraliomargaritaceae</taxon>
        <taxon>Thalassobacterium</taxon>
    </lineage>
</organism>
<reference evidence="2 3" key="1">
    <citation type="submission" date="2023-04" db="EMBL/GenBank/DDBJ databases">
        <title>A novel bacteria isolated from coastal sediment.</title>
        <authorList>
            <person name="Liu X.-J."/>
            <person name="Du Z.-J."/>
        </authorList>
    </citation>
    <scope>NUCLEOTIDE SEQUENCE [LARGE SCALE GENOMIC DNA]</scope>
    <source>
        <strain evidence="2 3">SDUM461004</strain>
    </source>
</reference>
<evidence type="ECO:0000256" key="1">
    <source>
        <dbReference type="SAM" id="MobiDB-lite"/>
    </source>
</evidence>
<dbReference type="EMBL" id="JARXIC010000026">
    <property type="protein sequence ID" value="MDQ8195557.1"/>
    <property type="molecule type" value="Genomic_DNA"/>
</dbReference>
<keyword evidence="3" id="KW-1185">Reference proteome</keyword>
<dbReference type="InterPro" id="IPR007433">
    <property type="entry name" value="DUF481"/>
</dbReference>
<name>A0ABU1AL73_9BACT</name>
<feature type="compositionally biased region" description="Basic and acidic residues" evidence="1">
    <location>
        <begin position="85"/>
        <end position="112"/>
    </location>
</feature>